<accession>A0A4Z2H067</accession>
<dbReference type="Proteomes" id="UP000314294">
    <property type="component" value="Unassembled WGS sequence"/>
</dbReference>
<protein>
    <submittedName>
        <fullName evidence="1">Uncharacterized protein</fullName>
    </submittedName>
</protein>
<name>A0A4Z2H067_9TELE</name>
<dbReference type="AlphaFoldDB" id="A0A4Z2H067"/>
<organism evidence="1 2">
    <name type="scientific">Liparis tanakae</name>
    <name type="common">Tanaka's snailfish</name>
    <dbReference type="NCBI Taxonomy" id="230148"/>
    <lineage>
        <taxon>Eukaryota</taxon>
        <taxon>Metazoa</taxon>
        <taxon>Chordata</taxon>
        <taxon>Craniata</taxon>
        <taxon>Vertebrata</taxon>
        <taxon>Euteleostomi</taxon>
        <taxon>Actinopterygii</taxon>
        <taxon>Neopterygii</taxon>
        <taxon>Teleostei</taxon>
        <taxon>Neoteleostei</taxon>
        <taxon>Acanthomorphata</taxon>
        <taxon>Eupercaria</taxon>
        <taxon>Perciformes</taxon>
        <taxon>Cottioidei</taxon>
        <taxon>Cottales</taxon>
        <taxon>Liparidae</taxon>
        <taxon>Liparis</taxon>
    </lineage>
</organism>
<evidence type="ECO:0000313" key="2">
    <source>
        <dbReference type="Proteomes" id="UP000314294"/>
    </source>
</evidence>
<dbReference type="EMBL" id="SRLO01000362">
    <property type="protein sequence ID" value="TNN59149.1"/>
    <property type="molecule type" value="Genomic_DNA"/>
</dbReference>
<evidence type="ECO:0000313" key="1">
    <source>
        <dbReference type="EMBL" id="TNN59149.1"/>
    </source>
</evidence>
<sequence>MARVGVHGNHLSNQIAGRSVQFTQLASSFCNNDGSTSVKFRHFQRQIPSNIPDNRSPQHLLWEDQSAGGAAEGHLGRAGPIRRAAAGVGALSAVLEPCRGILQAGFWLETRVETPDPQLWEQALHLVLCSVQVEAVAVGVTGGLKRLALVVCDAVDFTAQILLTWKKHRQLLDFLKRTCKLGIDVGNVIRK</sequence>
<reference evidence="1 2" key="1">
    <citation type="submission" date="2019-03" db="EMBL/GenBank/DDBJ databases">
        <title>First draft genome of Liparis tanakae, snailfish: a comprehensive survey of snailfish specific genes.</title>
        <authorList>
            <person name="Kim W."/>
            <person name="Song I."/>
            <person name="Jeong J.-H."/>
            <person name="Kim D."/>
            <person name="Kim S."/>
            <person name="Ryu S."/>
            <person name="Song J.Y."/>
            <person name="Lee S.K."/>
        </authorList>
    </citation>
    <scope>NUCLEOTIDE SEQUENCE [LARGE SCALE GENOMIC DNA]</scope>
    <source>
        <tissue evidence="1">Muscle</tissue>
    </source>
</reference>
<proteinExistence type="predicted"/>
<keyword evidence="2" id="KW-1185">Reference proteome</keyword>
<gene>
    <name evidence="1" type="ORF">EYF80_030599</name>
</gene>
<comment type="caution">
    <text evidence="1">The sequence shown here is derived from an EMBL/GenBank/DDBJ whole genome shotgun (WGS) entry which is preliminary data.</text>
</comment>